<comment type="caution">
    <text evidence="2">The sequence shown here is derived from an EMBL/GenBank/DDBJ whole genome shotgun (WGS) entry which is preliminary data.</text>
</comment>
<feature type="compositionally biased region" description="Basic residues" evidence="1">
    <location>
        <begin position="141"/>
        <end position="154"/>
    </location>
</feature>
<organism evidence="2 3">
    <name type="scientific">Cucumis melo var. makuwa</name>
    <name type="common">Oriental melon</name>
    <dbReference type="NCBI Taxonomy" id="1194695"/>
    <lineage>
        <taxon>Eukaryota</taxon>
        <taxon>Viridiplantae</taxon>
        <taxon>Streptophyta</taxon>
        <taxon>Embryophyta</taxon>
        <taxon>Tracheophyta</taxon>
        <taxon>Spermatophyta</taxon>
        <taxon>Magnoliopsida</taxon>
        <taxon>eudicotyledons</taxon>
        <taxon>Gunneridae</taxon>
        <taxon>Pentapetalae</taxon>
        <taxon>rosids</taxon>
        <taxon>fabids</taxon>
        <taxon>Cucurbitales</taxon>
        <taxon>Cucurbitaceae</taxon>
        <taxon>Benincaseae</taxon>
        <taxon>Cucumis</taxon>
    </lineage>
</organism>
<sequence length="161" mass="19004">MADMKANLKPIKYQEKIDQLHSDGPVSEQAQTSHNPRVKLVREFLRVLPYEKKEIKLREQEELLNKVDKISLSIKKGKTKKTSSEEIYEEFEKKLEDLSSFKDEVVKPSKKRKVTIKKKVLGNNSSKGEKKRKRDVLGMKQFKKKKKRSKKVRYRSPFPQM</sequence>
<evidence type="ECO:0000313" key="2">
    <source>
        <dbReference type="EMBL" id="KAA0062287.1"/>
    </source>
</evidence>
<evidence type="ECO:0000313" key="3">
    <source>
        <dbReference type="Proteomes" id="UP000321393"/>
    </source>
</evidence>
<evidence type="ECO:0000256" key="1">
    <source>
        <dbReference type="SAM" id="MobiDB-lite"/>
    </source>
</evidence>
<feature type="region of interest" description="Disordered" evidence="1">
    <location>
        <begin position="112"/>
        <end position="161"/>
    </location>
</feature>
<gene>
    <name evidence="2" type="ORF">E6C27_scaffold154G00280</name>
</gene>
<protein>
    <submittedName>
        <fullName evidence="2">Protein MNN4-like</fullName>
    </submittedName>
</protein>
<dbReference type="AlphaFoldDB" id="A0A5A7V5R2"/>
<dbReference type="Proteomes" id="UP000321393">
    <property type="component" value="Unassembled WGS sequence"/>
</dbReference>
<name>A0A5A7V5R2_CUCMM</name>
<proteinExistence type="predicted"/>
<accession>A0A5A7V5R2</accession>
<reference evidence="2 3" key="1">
    <citation type="submission" date="2019-08" db="EMBL/GenBank/DDBJ databases">
        <title>Draft genome sequences of two oriental melons (Cucumis melo L. var makuwa).</title>
        <authorList>
            <person name="Kwon S.-Y."/>
        </authorList>
    </citation>
    <scope>NUCLEOTIDE SEQUENCE [LARGE SCALE GENOMIC DNA]</scope>
    <source>
        <strain evidence="3">cv. SW 3</strain>
        <tissue evidence="2">Leaf</tissue>
    </source>
</reference>
<dbReference type="EMBL" id="SSTE01004583">
    <property type="protein sequence ID" value="KAA0062287.1"/>
    <property type="molecule type" value="Genomic_DNA"/>
</dbReference>